<dbReference type="AlphaFoldDB" id="A0A167Y0N0"/>
<keyword evidence="2" id="KW-0812">Transmembrane</keyword>
<name>A0A167Y0N0_9HYPO</name>
<evidence type="ECO:0000256" key="2">
    <source>
        <dbReference type="SAM" id="Phobius"/>
    </source>
</evidence>
<feature type="compositionally biased region" description="Polar residues" evidence="1">
    <location>
        <begin position="16"/>
        <end position="44"/>
    </location>
</feature>
<feature type="region of interest" description="Disordered" evidence="1">
    <location>
        <begin position="223"/>
        <end position="247"/>
    </location>
</feature>
<keyword evidence="2" id="KW-1133">Transmembrane helix</keyword>
<keyword evidence="4" id="KW-1185">Reference proteome</keyword>
<evidence type="ECO:0008006" key="5">
    <source>
        <dbReference type="Google" id="ProtNLM"/>
    </source>
</evidence>
<feature type="compositionally biased region" description="Gly residues" evidence="1">
    <location>
        <begin position="289"/>
        <end position="298"/>
    </location>
</feature>
<protein>
    <recommendedName>
        <fullName evidence="5">Apple domain-containing protein</fullName>
    </recommendedName>
</protein>
<feature type="region of interest" description="Disordered" evidence="1">
    <location>
        <begin position="1"/>
        <end position="162"/>
    </location>
</feature>
<proteinExistence type="predicted"/>
<dbReference type="OrthoDB" id="3499003at2759"/>
<feature type="compositionally biased region" description="Basic and acidic residues" evidence="1">
    <location>
        <begin position="328"/>
        <end position="338"/>
    </location>
</feature>
<evidence type="ECO:0000256" key="1">
    <source>
        <dbReference type="SAM" id="MobiDB-lite"/>
    </source>
</evidence>
<organism evidence="3 4">
    <name type="scientific">Niveomyces insectorum RCEF 264</name>
    <dbReference type="NCBI Taxonomy" id="1081102"/>
    <lineage>
        <taxon>Eukaryota</taxon>
        <taxon>Fungi</taxon>
        <taxon>Dikarya</taxon>
        <taxon>Ascomycota</taxon>
        <taxon>Pezizomycotina</taxon>
        <taxon>Sordariomycetes</taxon>
        <taxon>Hypocreomycetidae</taxon>
        <taxon>Hypocreales</taxon>
        <taxon>Cordycipitaceae</taxon>
        <taxon>Niveomyces</taxon>
    </lineage>
</organism>
<dbReference type="Proteomes" id="UP000076874">
    <property type="component" value="Unassembled WGS sequence"/>
</dbReference>
<evidence type="ECO:0000313" key="4">
    <source>
        <dbReference type="Proteomes" id="UP000076874"/>
    </source>
</evidence>
<sequence length="599" mass="61929">MKLRRETTGSGAAESGSDSTGQPLASWSLRTTQGSGQTGASSLEMSLWPRLTSQPDALQQHLQQQATAPTQPAQQTGRSSQSSLSSQRDGRTASRNAASRNGSRGGSGSRPTTVLPRVATSHLDDGQDDVYFPLSPAPLKRPSDAATRLTRGSDSDILPPDDSNYRTFPLPRAPAPIHTAPHRIVHATASGPPSVYWSDDGTSNAAAETATIATVATSSNPSAYTFYREGTPTPLDDDDDDDDGSDDLEAEKREVYRRIGGGSGGGVAAATSGMGYSPLGTDTFDARHGGGGGGGGGSNNTNKNNNRHRGANDDPGIGNKDDAVDDGTDTRPDKRSTADFEFVNGRYVPPGLRNGRAPGRKPVSTGRREHDENGGGDGDDGASNYTVDADGRRRPRRNQRSAIWIVLVVLVSVLSVAIGVGVGLGVSLTKRNRTVRSGSTPAATFGAGAVSAVSSNAVLGRSTTATVTTATATTTPTAASSQPYPSSPTEMASCPGANGTVYAVPGSDKSFLRLCGVDYTGAGGAVDLSQLPTASMAECMNNCAGTRGCTGCGWGPPSTNGHGRRGDSSKATRDYQCYLKSHLGHGRPVTGDWNFGILQ</sequence>
<accession>A0A167Y0N0</accession>
<reference evidence="3 4" key="1">
    <citation type="journal article" date="2016" name="Genome Biol. Evol.">
        <title>Divergent and convergent evolution of fungal pathogenicity.</title>
        <authorList>
            <person name="Shang Y."/>
            <person name="Xiao G."/>
            <person name="Zheng P."/>
            <person name="Cen K."/>
            <person name="Zhan S."/>
            <person name="Wang C."/>
        </authorList>
    </citation>
    <scope>NUCLEOTIDE SEQUENCE [LARGE SCALE GENOMIC DNA]</scope>
    <source>
        <strain evidence="3 4">RCEF 264</strain>
    </source>
</reference>
<evidence type="ECO:0000313" key="3">
    <source>
        <dbReference type="EMBL" id="OAA65674.1"/>
    </source>
</evidence>
<feature type="region of interest" description="Disordered" evidence="1">
    <location>
        <begin position="470"/>
        <end position="491"/>
    </location>
</feature>
<keyword evidence="2" id="KW-0472">Membrane</keyword>
<gene>
    <name evidence="3" type="ORF">SPI_02461</name>
</gene>
<feature type="transmembrane region" description="Helical" evidence="2">
    <location>
        <begin position="402"/>
        <end position="426"/>
    </location>
</feature>
<dbReference type="EMBL" id="AZHD01000003">
    <property type="protein sequence ID" value="OAA65674.1"/>
    <property type="molecule type" value="Genomic_DNA"/>
</dbReference>
<feature type="compositionally biased region" description="Low complexity" evidence="1">
    <location>
        <begin position="470"/>
        <end position="489"/>
    </location>
</feature>
<feature type="region of interest" description="Disordered" evidence="1">
    <location>
        <begin position="279"/>
        <end position="397"/>
    </location>
</feature>
<dbReference type="STRING" id="1081102.A0A167Y0N0"/>
<feature type="compositionally biased region" description="Acidic residues" evidence="1">
    <location>
        <begin position="235"/>
        <end position="247"/>
    </location>
</feature>
<comment type="caution">
    <text evidence="3">The sequence shown here is derived from an EMBL/GenBank/DDBJ whole genome shotgun (WGS) entry which is preliminary data.</text>
</comment>
<feature type="compositionally biased region" description="Low complexity" evidence="1">
    <location>
        <begin position="54"/>
        <end position="102"/>
    </location>
</feature>